<dbReference type="Proteomes" id="UP000250235">
    <property type="component" value="Unassembled WGS sequence"/>
</dbReference>
<evidence type="ECO:0000313" key="1">
    <source>
        <dbReference type="EMBL" id="KZV22847.1"/>
    </source>
</evidence>
<name>A0A2Z7AU20_9LAMI</name>
<keyword evidence="2" id="KW-1185">Reference proteome</keyword>
<dbReference type="AlphaFoldDB" id="A0A2Z7AU20"/>
<accession>A0A2Z7AU20</accession>
<dbReference type="EMBL" id="KV014048">
    <property type="protein sequence ID" value="KZV22847.1"/>
    <property type="molecule type" value="Genomic_DNA"/>
</dbReference>
<sequence>MHYTSKPFSSQSHTQQHTSLTARLRISRIKAIARIIPLNVGTENYSRATTGLIGSSSLPQHSTHIIVLRARLTQPPYVLIHNTKTVTISSDSYLTQTLAKHPSTSSRLQAEHASCSARPTAQGQQLTIRKRQPNLNEQIRLRQSNNVNSAQLQNQIAT</sequence>
<organism evidence="1 2">
    <name type="scientific">Dorcoceras hygrometricum</name>
    <dbReference type="NCBI Taxonomy" id="472368"/>
    <lineage>
        <taxon>Eukaryota</taxon>
        <taxon>Viridiplantae</taxon>
        <taxon>Streptophyta</taxon>
        <taxon>Embryophyta</taxon>
        <taxon>Tracheophyta</taxon>
        <taxon>Spermatophyta</taxon>
        <taxon>Magnoliopsida</taxon>
        <taxon>eudicotyledons</taxon>
        <taxon>Gunneridae</taxon>
        <taxon>Pentapetalae</taxon>
        <taxon>asterids</taxon>
        <taxon>lamiids</taxon>
        <taxon>Lamiales</taxon>
        <taxon>Gesneriaceae</taxon>
        <taxon>Didymocarpoideae</taxon>
        <taxon>Trichosporeae</taxon>
        <taxon>Loxocarpinae</taxon>
        <taxon>Dorcoceras</taxon>
    </lineage>
</organism>
<gene>
    <name evidence="1" type="ORF">F511_19439</name>
</gene>
<proteinExistence type="predicted"/>
<protein>
    <submittedName>
        <fullName evidence="1">Uncharacterized protein</fullName>
    </submittedName>
</protein>
<evidence type="ECO:0000313" key="2">
    <source>
        <dbReference type="Proteomes" id="UP000250235"/>
    </source>
</evidence>
<reference evidence="1 2" key="1">
    <citation type="journal article" date="2015" name="Proc. Natl. Acad. Sci. U.S.A.">
        <title>The resurrection genome of Boea hygrometrica: A blueprint for survival of dehydration.</title>
        <authorList>
            <person name="Xiao L."/>
            <person name="Yang G."/>
            <person name="Zhang L."/>
            <person name="Yang X."/>
            <person name="Zhao S."/>
            <person name="Ji Z."/>
            <person name="Zhou Q."/>
            <person name="Hu M."/>
            <person name="Wang Y."/>
            <person name="Chen M."/>
            <person name="Xu Y."/>
            <person name="Jin H."/>
            <person name="Xiao X."/>
            <person name="Hu G."/>
            <person name="Bao F."/>
            <person name="Hu Y."/>
            <person name="Wan P."/>
            <person name="Li L."/>
            <person name="Deng X."/>
            <person name="Kuang T."/>
            <person name="Xiang C."/>
            <person name="Zhu J.K."/>
            <person name="Oliver M.J."/>
            <person name="He Y."/>
        </authorList>
    </citation>
    <scope>NUCLEOTIDE SEQUENCE [LARGE SCALE GENOMIC DNA]</scope>
    <source>
        <strain evidence="2">cv. XS01</strain>
    </source>
</reference>